<dbReference type="InterPro" id="IPR016169">
    <property type="entry name" value="FAD-bd_PCMH_sub2"/>
</dbReference>
<feature type="transmembrane region" description="Helical" evidence="11">
    <location>
        <begin position="6"/>
        <end position="25"/>
    </location>
</feature>
<dbReference type="Proteomes" id="UP000277811">
    <property type="component" value="Unassembled WGS sequence"/>
</dbReference>
<name>A0A498R480_9FIRM</name>
<evidence type="ECO:0000256" key="5">
    <source>
        <dbReference type="ARBA" id="ARBA00022737"/>
    </source>
</evidence>
<keyword evidence="6 10" id="KW-1133">Transmembrane helix</keyword>
<evidence type="ECO:0000256" key="6">
    <source>
        <dbReference type="ARBA" id="ARBA00022989"/>
    </source>
</evidence>
<dbReference type="Pfam" id="PF00571">
    <property type="entry name" value="CBS"/>
    <property type="match status" value="2"/>
</dbReference>
<evidence type="ECO:0000259" key="13">
    <source>
        <dbReference type="PROSITE" id="PS51846"/>
    </source>
</evidence>
<feature type="domain" description="CBS" evidence="12">
    <location>
        <begin position="222"/>
        <end position="281"/>
    </location>
</feature>
<evidence type="ECO:0000256" key="10">
    <source>
        <dbReference type="PROSITE-ProRule" id="PRU01193"/>
    </source>
</evidence>
<feature type="transmembrane region" description="Helical" evidence="11">
    <location>
        <begin position="70"/>
        <end position="90"/>
    </location>
</feature>
<dbReference type="GO" id="GO:0050660">
    <property type="term" value="F:flavin adenine dinucleotide binding"/>
    <property type="evidence" value="ECO:0007669"/>
    <property type="project" value="InterPro"/>
</dbReference>
<evidence type="ECO:0008006" key="16">
    <source>
        <dbReference type="Google" id="ProtNLM"/>
    </source>
</evidence>
<sequence length="441" mass="49493">MTALSPLTQAFILFLLILANGLFSLTEMSIISSRKSRLEQLAEAGDPGAKTALELSGDPTQMLSTIQSGITLISILTGTFGSAGFSRLIAEQLRVFPFLEPYADILSLVIVISSITYISLLLGELVPKRLALANPEPIAAVLSRPMQTFSRLSSPVVRFLTYSTNQVLRLLAIQPAANEPVTEEEIKILIEQGTEAGMFEKAEQDMVEQIFQLSDARAHSLMIPRTQIVWLDVEDPWEENFRVMTENYYSRFPIARKNLDDFIGIIHTNQILTAFFHNKPVHLEQQARPALFVPESMKVLKVLELFKQSGTHEAIVLDEFGGVAGMITLREILEEIFGDVSRSEEADNPQAVQREDNSWLVDGLLSTDDFKETFAIDALPEEKANHYQTLGGFVTWYLGRIPTAAEYFEWNGLRFEIVDMDRVRVDKVLVTRIQDSSDFCP</sequence>
<dbReference type="InterPro" id="IPR002550">
    <property type="entry name" value="CNNM"/>
</dbReference>
<comment type="similarity">
    <text evidence="2">Belongs to the UPF0053 family.</text>
</comment>
<keyword evidence="4 10" id="KW-0812">Transmembrane</keyword>
<keyword evidence="7 9" id="KW-0129">CBS domain</keyword>
<feature type="domain" description="CNNM transmembrane" evidence="13">
    <location>
        <begin position="2"/>
        <end position="203"/>
    </location>
</feature>
<organism evidence="14 15">
    <name type="scientific">Lucifera butyrica</name>
    <dbReference type="NCBI Taxonomy" id="1351585"/>
    <lineage>
        <taxon>Bacteria</taxon>
        <taxon>Bacillati</taxon>
        <taxon>Bacillota</taxon>
        <taxon>Negativicutes</taxon>
        <taxon>Veillonellales</taxon>
        <taxon>Veillonellaceae</taxon>
        <taxon>Lucifera</taxon>
    </lineage>
</organism>
<evidence type="ECO:0000256" key="3">
    <source>
        <dbReference type="ARBA" id="ARBA00022475"/>
    </source>
</evidence>
<gene>
    <name evidence="14" type="ORF">LUCI_1170</name>
</gene>
<dbReference type="PANTHER" id="PTHR43099">
    <property type="entry name" value="UPF0053 PROTEIN YRKA"/>
    <property type="match status" value="1"/>
</dbReference>
<dbReference type="Pfam" id="PF03471">
    <property type="entry name" value="CorC_HlyC"/>
    <property type="match status" value="1"/>
</dbReference>
<evidence type="ECO:0000256" key="1">
    <source>
        <dbReference type="ARBA" id="ARBA00004651"/>
    </source>
</evidence>
<dbReference type="FunFam" id="3.10.580.10:FF:000002">
    <property type="entry name" value="Magnesium/cobalt efflux protein CorC"/>
    <property type="match status" value="1"/>
</dbReference>
<dbReference type="CDD" id="cd04590">
    <property type="entry name" value="CBS_pair_CorC_HlyC_assoc"/>
    <property type="match status" value="1"/>
</dbReference>
<evidence type="ECO:0000313" key="14">
    <source>
        <dbReference type="EMBL" id="VBB05959.1"/>
    </source>
</evidence>
<dbReference type="PROSITE" id="PS51846">
    <property type="entry name" value="CNNM"/>
    <property type="match status" value="1"/>
</dbReference>
<dbReference type="SUPFAM" id="SSF56176">
    <property type="entry name" value="FAD-binding/transporter-associated domain-like"/>
    <property type="match status" value="1"/>
</dbReference>
<dbReference type="PROSITE" id="PS51371">
    <property type="entry name" value="CBS"/>
    <property type="match status" value="2"/>
</dbReference>
<proteinExistence type="inferred from homology"/>
<evidence type="ECO:0000313" key="15">
    <source>
        <dbReference type="Proteomes" id="UP000277811"/>
    </source>
</evidence>
<dbReference type="SUPFAM" id="SSF54631">
    <property type="entry name" value="CBS-domain pair"/>
    <property type="match status" value="1"/>
</dbReference>
<feature type="domain" description="CBS" evidence="12">
    <location>
        <begin position="286"/>
        <end position="344"/>
    </location>
</feature>
<dbReference type="AlphaFoldDB" id="A0A498R480"/>
<keyword evidence="15" id="KW-1185">Reference proteome</keyword>
<protein>
    <recommendedName>
        <fullName evidence="16">HlyC/CorC family transporter</fullName>
    </recommendedName>
</protein>
<reference evidence="14 15" key="1">
    <citation type="submission" date="2018-06" db="EMBL/GenBank/DDBJ databases">
        <authorList>
            <person name="Strepis N."/>
        </authorList>
    </citation>
    <scope>NUCLEOTIDE SEQUENCE [LARGE SCALE GENOMIC DNA]</scope>
    <source>
        <strain evidence="14">LUCI</strain>
    </source>
</reference>
<feature type="transmembrane region" description="Helical" evidence="11">
    <location>
        <begin position="102"/>
        <end position="122"/>
    </location>
</feature>
<keyword evidence="3" id="KW-1003">Cell membrane</keyword>
<dbReference type="GO" id="GO:0005886">
    <property type="term" value="C:plasma membrane"/>
    <property type="evidence" value="ECO:0007669"/>
    <property type="project" value="UniProtKB-SubCell"/>
</dbReference>
<dbReference type="Pfam" id="PF01595">
    <property type="entry name" value="CNNM"/>
    <property type="match status" value="1"/>
</dbReference>
<evidence type="ECO:0000256" key="8">
    <source>
        <dbReference type="ARBA" id="ARBA00023136"/>
    </source>
</evidence>
<dbReference type="InterPro" id="IPR005170">
    <property type="entry name" value="Transptr-assoc_dom"/>
</dbReference>
<dbReference type="PANTHER" id="PTHR43099:SF2">
    <property type="entry name" value="UPF0053 PROTEIN YRKA"/>
    <property type="match status" value="1"/>
</dbReference>
<dbReference type="Gene3D" id="3.30.465.10">
    <property type="match status" value="1"/>
</dbReference>
<comment type="subcellular location">
    <subcellularLocation>
        <location evidence="1">Cell membrane</location>
        <topology evidence="1">Multi-pass membrane protein</topology>
    </subcellularLocation>
</comment>
<dbReference type="InterPro" id="IPR051676">
    <property type="entry name" value="UPF0053_domain"/>
</dbReference>
<evidence type="ECO:0000256" key="11">
    <source>
        <dbReference type="SAM" id="Phobius"/>
    </source>
</evidence>
<dbReference type="InterPro" id="IPR036318">
    <property type="entry name" value="FAD-bd_PCMH-like_sf"/>
</dbReference>
<keyword evidence="5" id="KW-0677">Repeat</keyword>
<dbReference type="EMBL" id="UPPP01000060">
    <property type="protein sequence ID" value="VBB05959.1"/>
    <property type="molecule type" value="Genomic_DNA"/>
</dbReference>
<dbReference type="Gene3D" id="3.10.580.10">
    <property type="entry name" value="CBS-domain"/>
    <property type="match status" value="1"/>
</dbReference>
<dbReference type="SMART" id="SM01091">
    <property type="entry name" value="CorC_HlyC"/>
    <property type="match status" value="1"/>
</dbReference>
<keyword evidence="8 10" id="KW-0472">Membrane</keyword>
<dbReference type="InterPro" id="IPR044751">
    <property type="entry name" value="Ion_transp-like_CBS"/>
</dbReference>
<accession>A0A498R480</accession>
<evidence type="ECO:0000256" key="7">
    <source>
        <dbReference type="ARBA" id="ARBA00023122"/>
    </source>
</evidence>
<evidence type="ECO:0000256" key="2">
    <source>
        <dbReference type="ARBA" id="ARBA00006337"/>
    </source>
</evidence>
<evidence type="ECO:0000259" key="12">
    <source>
        <dbReference type="PROSITE" id="PS51371"/>
    </source>
</evidence>
<evidence type="ECO:0000256" key="9">
    <source>
        <dbReference type="PROSITE-ProRule" id="PRU00703"/>
    </source>
</evidence>
<dbReference type="InterPro" id="IPR046342">
    <property type="entry name" value="CBS_dom_sf"/>
</dbReference>
<dbReference type="InterPro" id="IPR000644">
    <property type="entry name" value="CBS_dom"/>
</dbReference>
<evidence type="ECO:0000256" key="4">
    <source>
        <dbReference type="ARBA" id="ARBA00022692"/>
    </source>
</evidence>